<evidence type="ECO:0000313" key="2">
    <source>
        <dbReference type="EMBL" id="MBG6105878.1"/>
    </source>
</evidence>
<keyword evidence="3" id="KW-1185">Reference proteome</keyword>
<sequence>MTTRRTRARVGFTALAALGLALSAASPALAANTYAFEGSDYAATNPAWSNWFEVCDVEKDGNGVYAQFRDSYENYIGGFDAKYWDSDGSAGGCRSGNLSGYVAKIQVCEDDWGDDTCSGWKPVTH</sequence>
<dbReference type="Proteomes" id="UP000631791">
    <property type="component" value="Unassembled WGS sequence"/>
</dbReference>
<feature type="signal peptide" evidence="1">
    <location>
        <begin position="1"/>
        <end position="30"/>
    </location>
</feature>
<comment type="caution">
    <text evidence="2">The sequence shown here is derived from an EMBL/GenBank/DDBJ whole genome shotgun (WGS) entry which is preliminary data.</text>
</comment>
<feature type="chain" id="PRO_5045086929" description="Secreted protein" evidence="1">
    <location>
        <begin position="31"/>
        <end position="125"/>
    </location>
</feature>
<keyword evidence="1" id="KW-0732">Signal</keyword>
<dbReference type="RefSeq" id="WP_196924120.1">
    <property type="nucleotide sequence ID" value="NZ_JADOTY010000001.1"/>
</dbReference>
<proteinExistence type="predicted"/>
<reference evidence="2 3" key="1">
    <citation type="submission" date="2020-11" db="EMBL/GenBank/DDBJ databases">
        <title>Sequencing the genomes of 1000 actinobacteria strains.</title>
        <authorList>
            <person name="Klenk H.-P."/>
        </authorList>
    </citation>
    <scope>NUCLEOTIDE SEQUENCE [LARGE SCALE GENOMIC DNA]</scope>
    <source>
        <strain evidence="2 3">DSM 101695</strain>
    </source>
</reference>
<accession>A0ABS0KCH6</accession>
<evidence type="ECO:0000313" key="3">
    <source>
        <dbReference type="Proteomes" id="UP000631791"/>
    </source>
</evidence>
<evidence type="ECO:0000256" key="1">
    <source>
        <dbReference type="SAM" id="SignalP"/>
    </source>
</evidence>
<organism evidence="2 3">
    <name type="scientific">Micromonospora vinacea</name>
    <dbReference type="NCBI Taxonomy" id="709878"/>
    <lineage>
        <taxon>Bacteria</taxon>
        <taxon>Bacillati</taxon>
        <taxon>Actinomycetota</taxon>
        <taxon>Actinomycetes</taxon>
        <taxon>Micromonosporales</taxon>
        <taxon>Micromonosporaceae</taxon>
        <taxon>Micromonospora</taxon>
    </lineage>
</organism>
<name>A0ABS0KCH6_9ACTN</name>
<protein>
    <recommendedName>
        <fullName evidence="4">Secreted protein</fullName>
    </recommendedName>
</protein>
<gene>
    <name evidence="2" type="ORF">IW249_006292</name>
</gene>
<evidence type="ECO:0008006" key="4">
    <source>
        <dbReference type="Google" id="ProtNLM"/>
    </source>
</evidence>
<dbReference type="EMBL" id="JADOTY010000001">
    <property type="protein sequence ID" value="MBG6105878.1"/>
    <property type="molecule type" value="Genomic_DNA"/>
</dbReference>